<dbReference type="Pfam" id="PF06271">
    <property type="entry name" value="RDD"/>
    <property type="match status" value="1"/>
</dbReference>
<reference evidence="9 10" key="1">
    <citation type="submission" date="2023-08" db="EMBL/GenBank/DDBJ databases">
        <authorList>
            <person name="Roldan D.M."/>
            <person name="Menes R.J."/>
        </authorList>
    </citation>
    <scope>NUCLEOTIDE SEQUENCE [LARGE SCALE GENOMIC DNA]</scope>
    <source>
        <strain evidence="9 10">CCM 2812</strain>
    </source>
</reference>
<dbReference type="RefSeq" id="WP_305748657.1">
    <property type="nucleotide sequence ID" value="NZ_JAUZEE010000002.1"/>
</dbReference>
<evidence type="ECO:0000256" key="4">
    <source>
        <dbReference type="ARBA" id="ARBA00022989"/>
    </source>
</evidence>
<keyword evidence="10" id="KW-1185">Reference proteome</keyword>
<evidence type="ECO:0000256" key="2">
    <source>
        <dbReference type="ARBA" id="ARBA00022475"/>
    </source>
</evidence>
<accession>A0ABT9G1R1</accession>
<evidence type="ECO:0000256" key="7">
    <source>
        <dbReference type="SAM" id="Phobius"/>
    </source>
</evidence>
<evidence type="ECO:0000256" key="6">
    <source>
        <dbReference type="SAM" id="MobiDB-lite"/>
    </source>
</evidence>
<protein>
    <submittedName>
        <fullName evidence="9">RDD family protein</fullName>
    </submittedName>
</protein>
<keyword evidence="2" id="KW-1003">Cell membrane</keyword>
<comment type="subcellular location">
    <subcellularLocation>
        <location evidence="1">Cell membrane</location>
        <topology evidence="1">Multi-pass membrane protein</topology>
    </subcellularLocation>
</comment>
<keyword evidence="4 7" id="KW-1133">Transmembrane helix</keyword>
<comment type="caution">
    <text evidence="9">The sequence shown here is derived from an EMBL/GenBank/DDBJ whole genome shotgun (WGS) entry which is preliminary data.</text>
</comment>
<dbReference type="EMBL" id="JAUZEE010000002">
    <property type="protein sequence ID" value="MDP4300108.1"/>
    <property type="molecule type" value="Genomic_DNA"/>
</dbReference>
<evidence type="ECO:0000313" key="9">
    <source>
        <dbReference type="EMBL" id="MDP4300108.1"/>
    </source>
</evidence>
<sequence length="192" mass="21081">MSGVLDKTGPEQGRHGAGSPDDTGHADIPPLRRRLAAMVYEGVLLFGVLMAASIPYAALTNQRHALQGRHEFQLYLFLVLGLYFIGFWTHGGQTLAMKTWHLQLRRAGGAPLGLPRAALRYVTSWLWFLPALLFVWLTGLAQGSGGFWSALTVGVLAYAALSKVLPGRQFLHDVICGTELVRRTPPPRPARR</sequence>
<feature type="transmembrane region" description="Helical" evidence="7">
    <location>
        <begin position="118"/>
        <end position="139"/>
    </location>
</feature>
<keyword evidence="5 7" id="KW-0472">Membrane</keyword>
<feature type="region of interest" description="Disordered" evidence="6">
    <location>
        <begin position="1"/>
        <end position="26"/>
    </location>
</feature>
<keyword evidence="3 7" id="KW-0812">Transmembrane</keyword>
<dbReference type="Proteomes" id="UP001235760">
    <property type="component" value="Unassembled WGS sequence"/>
</dbReference>
<dbReference type="InterPro" id="IPR010432">
    <property type="entry name" value="RDD"/>
</dbReference>
<evidence type="ECO:0000256" key="3">
    <source>
        <dbReference type="ARBA" id="ARBA00022692"/>
    </source>
</evidence>
<organism evidence="9 10">
    <name type="scientific">Leptothrix discophora</name>
    <dbReference type="NCBI Taxonomy" id="89"/>
    <lineage>
        <taxon>Bacteria</taxon>
        <taxon>Pseudomonadati</taxon>
        <taxon>Pseudomonadota</taxon>
        <taxon>Betaproteobacteria</taxon>
        <taxon>Burkholderiales</taxon>
        <taxon>Sphaerotilaceae</taxon>
        <taxon>Leptothrix</taxon>
    </lineage>
</organism>
<dbReference type="PANTHER" id="PTHR36115:SF10">
    <property type="entry name" value="RDD DOMAIN-CONTAINING PROTEIN"/>
    <property type="match status" value="1"/>
</dbReference>
<evidence type="ECO:0000259" key="8">
    <source>
        <dbReference type="Pfam" id="PF06271"/>
    </source>
</evidence>
<feature type="transmembrane region" description="Helical" evidence="7">
    <location>
        <begin position="145"/>
        <end position="161"/>
    </location>
</feature>
<feature type="transmembrane region" description="Helical" evidence="7">
    <location>
        <begin position="35"/>
        <end position="54"/>
    </location>
</feature>
<evidence type="ECO:0000256" key="5">
    <source>
        <dbReference type="ARBA" id="ARBA00023136"/>
    </source>
</evidence>
<evidence type="ECO:0000256" key="1">
    <source>
        <dbReference type="ARBA" id="ARBA00004651"/>
    </source>
</evidence>
<evidence type="ECO:0000313" key="10">
    <source>
        <dbReference type="Proteomes" id="UP001235760"/>
    </source>
</evidence>
<dbReference type="InterPro" id="IPR051791">
    <property type="entry name" value="Pra-immunoreactive"/>
</dbReference>
<dbReference type="PANTHER" id="PTHR36115">
    <property type="entry name" value="PROLINE-RICH ANTIGEN HOMOLOG-RELATED"/>
    <property type="match status" value="1"/>
</dbReference>
<gene>
    <name evidence="9" type="ORF">Q8X39_05630</name>
</gene>
<proteinExistence type="predicted"/>
<feature type="domain" description="RDD" evidence="8">
    <location>
        <begin position="29"/>
        <end position="177"/>
    </location>
</feature>
<name>A0ABT9G1R1_LEPDI</name>
<feature type="transmembrane region" description="Helical" evidence="7">
    <location>
        <begin position="74"/>
        <end position="97"/>
    </location>
</feature>